<proteinExistence type="predicted"/>
<dbReference type="SUPFAM" id="SSF48452">
    <property type="entry name" value="TPR-like"/>
    <property type="match status" value="1"/>
</dbReference>
<dbReference type="InterPro" id="IPR011990">
    <property type="entry name" value="TPR-like_helical_dom_sf"/>
</dbReference>
<dbReference type="SUPFAM" id="SSF53756">
    <property type="entry name" value="UDP-Glycosyltransferase/glycogen phosphorylase"/>
    <property type="match status" value="1"/>
</dbReference>
<reference evidence="2" key="1">
    <citation type="journal article" date="2014" name="Int. J. Syst. Evol. Microbiol.">
        <title>Complete genome sequence of Corynebacterium casei LMG S-19264T (=DSM 44701T), isolated from a smear-ripened cheese.</title>
        <authorList>
            <consortium name="US DOE Joint Genome Institute (JGI-PGF)"/>
            <person name="Walter F."/>
            <person name="Albersmeier A."/>
            <person name="Kalinowski J."/>
            <person name="Ruckert C."/>
        </authorList>
    </citation>
    <scope>NUCLEOTIDE SEQUENCE</scope>
    <source>
        <strain evidence="2">KCTC 42651</strain>
    </source>
</reference>
<reference evidence="2" key="2">
    <citation type="submission" date="2020-09" db="EMBL/GenBank/DDBJ databases">
        <authorList>
            <person name="Sun Q."/>
            <person name="Kim S."/>
        </authorList>
    </citation>
    <scope>NUCLEOTIDE SEQUENCE</scope>
    <source>
        <strain evidence="2">KCTC 42651</strain>
    </source>
</reference>
<dbReference type="GO" id="GO:0016757">
    <property type="term" value="F:glycosyltransferase activity"/>
    <property type="evidence" value="ECO:0007669"/>
    <property type="project" value="InterPro"/>
</dbReference>
<dbReference type="Gene3D" id="1.25.40.10">
    <property type="entry name" value="Tetratricopeptide repeat domain"/>
    <property type="match status" value="1"/>
</dbReference>
<dbReference type="Proteomes" id="UP000630353">
    <property type="component" value="Unassembled WGS sequence"/>
</dbReference>
<dbReference type="Pfam" id="PF01075">
    <property type="entry name" value="Glyco_transf_9"/>
    <property type="match status" value="1"/>
</dbReference>
<dbReference type="EMBL" id="BMZS01000009">
    <property type="protein sequence ID" value="GHD57343.1"/>
    <property type="molecule type" value="Genomic_DNA"/>
</dbReference>
<dbReference type="AlphaFoldDB" id="A0A918XW18"/>
<organism evidence="2 3">
    <name type="scientific">Thalassobaculum fulvum</name>
    <dbReference type="NCBI Taxonomy" id="1633335"/>
    <lineage>
        <taxon>Bacteria</taxon>
        <taxon>Pseudomonadati</taxon>
        <taxon>Pseudomonadota</taxon>
        <taxon>Alphaproteobacteria</taxon>
        <taxon>Rhodospirillales</taxon>
        <taxon>Thalassobaculaceae</taxon>
        <taxon>Thalassobaculum</taxon>
    </lineage>
</organism>
<evidence type="ECO:0000256" key="1">
    <source>
        <dbReference type="SAM" id="MobiDB-lite"/>
    </source>
</evidence>
<sequence>MSAARKEIDYEDGLRLVPQLVAAGRFAAAMRWADQLCRHRPEDPRAHNQAGLVRQRQGGPQEAVPHLRRAALLRPEAGEIWANLGRSLRLCAAFGPAFQCRQRAVLCQPDTPEMRLALGLDLLAVGRYRAGFAEYEHRPDRGAALARYAAAGLPAWDGRVRPGARLMVVTEQGAGDVVQFLRFVAPLAAQGMHVTVACPSTLEPVVRSAPGVEATAPLWPSGPLHGYDGVEMLLSLPARLGIDRDTLPAPLRYIDPPEGGCRVEADGRLRVGLCWTGSTFTPLNPMRRIPFAELARVLDVPGVAFYGLQVLIGRREIEGEDRLVDLAQDIEDFGDTAAMVDQMDLVITVDTSIAHIAGALGKPVWTLLAQVADWRWGRDGDATPWYPSMRLFRQHRQGEWADVVARVVSALRDAVGNPGRLTERPPFASPDPSG</sequence>
<evidence type="ECO:0000313" key="2">
    <source>
        <dbReference type="EMBL" id="GHD57343.1"/>
    </source>
</evidence>
<evidence type="ECO:0008006" key="4">
    <source>
        <dbReference type="Google" id="ProtNLM"/>
    </source>
</evidence>
<dbReference type="RefSeq" id="WP_189992685.1">
    <property type="nucleotide sequence ID" value="NZ_BMZS01000009.1"/>
</dbReference>
<comment type="caution">
    <text evidence="2">The sequence shown here is derived from an EMBL/GenBank/DDBJ whole genome shotgun (WGS) entry which is preliminary data.</text>
</comment>
<dbReference type="InterPro" id="IPR002201">
    <property type="entry name" value="Glyco_trans_9"/>
</dbReference>
<name>A0A918XW18_9PROT</name>
<accession>A0A918XW18</accession>
<gene>
    <name evidence="2" type="ORF">GCM10017083_38700</name>
</gene>
<dbReference type="Gene3D" id="3.40.50.2000">
    <property type="entry name" value="Glycogen Phosphorylase B"/>
    <property type="match status" value="1"/>
</dbReference>
<evidence type="ECO:0000313" key="3">
    <source>
        <dbReference type="Proteomes" id="UP000630353"/>
    </source>
</evidence>
<protein>
    <recommendedName>
        <fullName evidence="4">Tetratricopeptide repeat protein</fullName>
    </recommendedName>
</protein>
<keyword evidence="3" id="KW-1185">Reference proteome</keyword>
<feature type="region of interest" description="Disordered" evidence="1">
    <location>
        <begin position="43"/>
        <end position="62"/>
    </location>
</feature>